<dbReference type="InterPro" id="IPR013216">
    <property type="entry name" value="Methyltransf_11"/>
</dbReference>
<dbReference type="RefSeq" id="WP_145352255.1">
    <property type="nucleotide sequence ID" value="NZ_CP036262.1"/>
</dbReference>
<dbReference type="CDD" id="cd02440">
    <property type="entry name" value="AdoMet_MTases"/>
    <property type="match status" value="1"/>
</dbReference>
<evidence type="ECO:0000313" key="2">
    <source>
        <dbReference type="EMBL" id="QDS94242.1"/>
    </source>
</evidence>
<dbReference type="PANTHER" id="PTHR45036:SF1">
    <property type="entry name" value="METHYLTRANSFERASE LIKE 7A"/>
    <property type="match status" value="1"/>
</dbReference>
<sequence>MGFYSKVVFPAFYDFVIDKPYWDEHRKRQLADVSGEILEIGVGTGLNLPHYPKHVRKITTVDPNPGMNRKLAKRMASTEIEVDRRILSSEELPFDDATFDYVVSTITLCSIANVDQALGELCRVLKPGGRLQFFEHGISPDPAVQKQQVRWNWLQGIIGDGCRLDLDLAALLAKQAFRAVEIDNFYMQQTPRTHGYMYRGIATK</sequence>
<keyword evidence="2" id="KW-0808">Transferase</keyword>
<proteinExistence type="predicted"/>
<dbReference type="GO" id="GO:0043770">
    <property type="term" value="F:demethylmenaquinone methyltransferase activity"/>
    <property type="evidence" value="ECO:0007669"/>
    <property type="project" value="UniProtKB-EC"/>
</dbReference>
<dbReference type="KEGG" id="rml:FF011L_30210"/>
<keyword evidence="2" id="KW-0830">Ubiquinone</keyword>
<dbReference type="EMBL" id="CP036262">
    <property type="protein sequence ID" value="QDS94242.1"/>
    <property type="molecule type" value="Genomic_DNA"/>
</dbReference>
<keyword evidence="3" id="KW-1185">Reference proteome</keyword>
<dbReference type="GO" id="GO:0008757">
    <property type="term" value="F:S-adenosylmethionine-dependent methyltransferase activity"/>
    <property type="evidence" value="ECO:0007669"/>
    <property type="project" value="InterPro"/>
</dbReference>
<feature type="domain" description="Methyltransferase type 11" evidence="1">
    <location>
        <begin position="38"/>
        <end position="131"/>
    </location>
</feature>
<dbReference type="Pfam" id="PF08241">
    <property type="entry name" value="Methyltransf_11"/>
    <property type="match status" value="1"/>
</dbReference>
<dbReference type="GO" id="GO:0032259">
    <property type="term" value="P:methylation"/>
    <property type="evidence" value="ECO:0007669"/>
    <property type="project" value="UniProtKB-KW"/>
</dbReference>
<dbReference type="AlphaFoldDB" id="A0A517MH83"/>
<keyword evidence="2" id="KW-0489">Methyltransferase</keyword>
<gene>
    <name evidence="2" type="primary">ubiE_3</name>
    <name evidence="2" type="ORF">FF011L_30210</name>
</gene>
<organism evidence="2 3">
    <name type="scientific">Roseimaritima multifibrata</name>
    <dbReference type="NCBI Taxonomy" id="1930274"/>
    <lineage>
        <taxon>Bacteria</taxon>
        <taxon>Pseudomonadati</taxon>
        <taxon>Planctomycetota</taxon>
        <taxon>Planctomycetia</taxon>
        <taxon>Pirellulales</taxon>
        <taxon>Pirellulaceae</taxon>
        <taxon>Roseimaritima</taxon>
    </lineage>
</organism>
<dbReference type="Gene3D" id="3.40.50.150">
    <property type="entry name" value="Vaccinia Virus protein VP39"/>
    <property type="match status" value="1"/>
</dbReference>
<evidence type="ECO:0000313" key="3">
    <source>
        <dbReference type="Proteomes" id="UP000320672"/>
    </source>
</evidence>
<dbReference type="PANTHER" id="PTHR45036">
    <property type="entry name" value="METHYLTRANSFERASE LIKE 7B"/>
    <property type="match status" value="1"/>
</dbReference>
<dbReference type="InterPro" id="IPR052356">
    <property type="entry name" value="Thiol_S-MT"/>
</dbReference>
<evidence type="ECO:0000259" key="1">
    <source>
        <dbReference type="Pfam" id="PF08241"/>
    </source>
</evidence>
<dbReference type="Proteomes" id="UP000320672">
    <property type="component" value="Chromosome"/>
</dbReference>
<reference evidence="2 3" key="1">
    <citation type="submission" date="2019-02" db="EMBL/GenBank/DDBJ databases">
        <title>Deep-cultivation of Planctomycetes and their phenomic and genomic characterization uncovers novel biology.</title>
        <authorList>
            <person name="Wiegand S."/>
            <person name="Jogler M."/>
            <person name="Boedeker C."/>
            <person name="Pinto D."/>
            <person name="Vollmers J."/>
            <person name="Rivas-Marin E."/>
            <person name="Kohn T."/>
            <person name="Peeters S.H."/>
            <person name="Heuer A."/>
            <person name="Rast P."/>
            <person name="Oberbeckmann S."/>
            <person name="Bunk B."/>
            <person name="Jeske O."/>
            <person name="Meyerdierks A."/>
            <person name="Storesund J.E."/>
            <person name="Kallscheuer N."/>
            <person name="Luecker S."/>
            <person name="Lage O.M."/>
            <person name="Pohl T."/>
            <person name="Merkel B.J."/>
            <person name="Hornburger P."/>
            <person name="Mueller R.-W."/>
            <person name="Bruemmer F."/>
            <person name="Labrenz M."/>
            <person name="Spormann A.M."/>
            <person name="Op den Camp H."/>
            <person name="Overmann J."/>
            <person name="Amann R."/>
            <person name="Jetten M.S.M."/>
            <person name="Mascher T."/>
            <person name="Medema M.H."/>
            <person name="Devos D.P."/>
            <person name="Kaster A.-K."/>
            <person name="Ovreas L."/>
            <person name="Rohde M."/>
            <person name="Galperin M.Y."/>
            <person name="Jogler C."/>
        </authorList>
    </citation>
    <scope>NUCLEOTIDE SEQUENCE [LARGE SCALE GENOMIC DNA]</scope>
    <source>
        <strain evidence="2 3">FF011L</strain>
    </source>
</reference>
<protein>
    <submittedName>
        <fullName evidence="2">Ubiquinone/menaquinone biosynthesis C-methyltransferase UbiE</fullName>
        <ecNumber evidence="2">2.1.1.163</ecNumber>
    </submittedName>
</protein>
<dbReference type="SUPFAM" id="SSF53335">
    <property type="entry name" value="S-adenosyl-L-methionine-dependent methyltransferases"/>
    <property type="match status" value="1"/>
</dbReference>
<accession>A0A517MH83</accession>
<name>A0A517MH83_9BACT</name>
<dbReference type="EC" id="2.1.1.163" evidence="2"/>
<dbReference type="OrthoDB" id="9772751at2"/>
<dbReference type="InterPro" id="IPR029063">
    <property type="entry name" value="SAM-dependent_MTases_sf"/>
</dbReference>